<dbReference type="InterPro" id="IPR036249">
    <property type="entry name" value="Thioredoxin-like_sf"/>
</dbReference>
<reference evidence="11" key="2">
    <citation type="submission" date="2021-09" db="EMBL/GenBank/DDBJ databases">
        <authorList>
            <person name="Jia N."/>
            <person name="Wang J."/>
            <person name="Shi W."/>
            <person name="Du L."/>
            <person name="Sun Y."/>
            <person name="Zhan W."/>
            <person name="Jiang J."/>
            <person name="Wang Q."/>
            <person name="Zhang B."/>
            <person name="Ji P."/>
            <person name="Sakyi L.B."/>
            <person name="Cui X."/>
            <person name="Yuan T."/>
            <person name="Jiang B."/>
            <person name="Yang W."/>
            <person name="Lam T.T.-Y."/>
            <person name="Chang Q."/>
            <person name="Ding S."/>
            <person name="Wang X."/>
            <person name="Zhu J."/>
            <person name="Ruan X."/>
            <person name="Zhao L."/>
            <person name="Wei J."/>
            <person name="Que T."/>
            <person name="Du C."/>
            <person name="Cheng J."/>
            <person name="Dai P."/>
            <person name="Han X."/>
            <person name="Huang E."/>
            <person name="Gao Y."/>
            <person name="Liu J."/>
            <person name="Shao H."/>
            <person name="Ye R."/>
            <person name="Li L."/>
            <person name="Wei W."/>
            <person name="Wang X."/>
            <person name="Wang C."/>
            <person name="Huo Q."/>
            <person name="Li W."/>
            <person name="Guo W."/>
            <person name="Chen H."/>
            <person name="Chen S."/>
            <person name="Zhou L."/>
            <person name="Zhou L."/>
            <person name="Ni X."/>
            <person name="Tian J."/>
            <person name="Zhou Y."/>
            <person name="Sheng Y."/>
            <person name="Liu T."/>
            <person name="Pan Y."/>
            <person name="Xia L."/>
            <person name="Li J."/>
            <person name="Zhao F."/>
            <person name="Cao W."/>
        </authorList>
    </citation>
    <scope>NUCLEOTIDE SEQUENCE</scope>
    <source>
        <strain evidence="11">Rmic-2018</strain>
        <tissue evidence="11">Larvae</tissue>
    </source>
</reference>
<dbReference type="Pfam" id="PF00578">
    <property type="entry name" value="AhpC-TSA"/>
    <property type="match status" value="1"/>
</dbReference>
<keyword evidence="3" id="KW-0560">Oxidoreductase</keyword>
<comment type="catalytic activity">
    <reaction evidence="8">
        <text>a hydroperoxide + [protein]-dithiol = [protein]-disulfide + an alcohol + H2O</text>
        <dbReference type="Rhea" id="RHEA:10008"/>
        <dbReference type="Rhea" id="RHEA-COMP:10593"/>
        <dbReference type="Rhea" id="RHEA-COMP:10594"/>
        <dbReference type="ChEBI" id="CHEBI:15377"/>
        <dbReference type="ChEBI" id="CHEBI:29950"/>
        <dbReference type="ChEBI" id="CHEBI:30879"/>
        <dbReference type="ChEBI" id="CHEBI:35924"/>
        <dbReference type="ChEBI" id="CHEBI:50058"/>
    </reaction>
</comment>
<dbReference type="VEuPathDB" id="VectorBase:LOC119161937"/>
<dbReference type="GO" id="GO:0051920">
    <property type="term" value="F:peroxiredoxin activity"/>
    <property type="evidence" value="ECO:0007669"/>
    <property type="project" value="InterPro"/>
</dbReference>
<evidence type="ECO:0000256" key="1">
    <source>
        <dbReference type="ARBA" id="ARBA00022559"/>
    </source>
</evidence>
<evidence type="ECO:0000256" key="4">
    <source>
        <dbReference type="ARBA" id="ARBA00023284"/>
    </source>
</evidence>
<dbReference type="InterPro" id="IPR000866">
    <property type="entry name" value="AhpC/TSA"/>
</dbReference>
<evidence type="ECO:0000313" key="11">
    <source>
        <dbReference type="EMBL" id="KAH8033885.1"/>
    </source>
</evidence>
<comment type="function">
    <text evidence="7">Thiol-specific peroxidase that catalyzes the reduction of hydrogen peroxide and organic hydroperoxides to water and alcohols, respectively. Plays a role in cell protection against oxidative stress by detoxifying peroxides.</text>
</comment>
<feature type="domain" description="Thioredoxin" evidence="10">
    <location>
        <begin position="18"/>
        <end position="174"/>
    </location>
</feature>
<dbReference type="Gene3D" id="3.40.30.10">
    <property type="entry name" value="Glutaredoxin"/>
    <property type="match status" value="1"/>
</dbReference>
<evidence type="ECO:0000256" key="5">
    <source>
        <dbReference type="ARBA" id="ARBA00025719"/>
    </source>
</evidence>
<dbReference type="Pfam" id="PF10417">
    <property type="entry name" value="1-cysPrx_C"/>
    <property type="match status" value="1"/>
</dbReference>
<accession>A0A9J6EIB5</accession>
<evidence type="ECO:0000256" key="3">
    <source>
        <dbReference type="ARBA" id="ARBA00023002"/>
    </source>
</evidence>
<evidence type="ECO:0000256" key="8">
    <source>
        <dbReference type="ARBA" id="ARBA00051132"/>
    </source>
</evidence>
<dbReference type="Proteomes" id="UP000821866">
    <property type="component" value="Chromosome 2"/>
</dbReference>
<name>A0A9J6EIB5_RHIMP</name>
<dbReference type="PROSITE" id="PS51352">
    <property type="entry name" value="THIOREDOXIN_2"/>
    <property type="match status" value="1"/>
</dbReference>
<evidence type="ECO:0000256" key="2">
    <source>
        <dbReference type="ARBA" id="ARBA00022862"/>
    </source>
</evidence>
<reference evidence="11" key="1">
    <citation type="journal article" date="2020" name="Cell">
        <title>Large-Scale Comparative Analyses of Tick Genomes Elucidate Their Genetic Diversity and Vector Capacities.</title>
        <authorList>
            <consortium name="Tick Genome and Microbiome Consortium (TIGMIC)"/>
            <person name="Jia N."/>
            <person name="Wang J."/>
            <person name="Shi W."/>
            <person name="Du L."/>
            <person name="Sun Y."/>
            <person name="Zhan W."/>
            <person name="Jiang J.F."/>
            <person name="Wang Q."/>
            <person name="Zhang B."/>
            <person name="Ji P."/>
            <person name="Bell-Sakyi L."/>
            <person name="Cui X.M."/>
            <person name="Yuan T.T."/>
            <person name="Jiang B.G."/>
            <person name="Yang W.F."/>
            <person name="Lam T.T."/>
            <person name="Chang Q.C."/>
            <person name="Ding S.J."/>
            <person name="Wang X.J."/>
            <person name="Zhu J.G."/>
            <person name="Ruan X.D."/>
            <person name="Zhao L."/>
            <person name="Wei J.T."/>
            <person name="Ye R.Z."/>
            <person name="Que T.C."/>
            <person name="Du C.H."/>
            <person name="Zhou Y.H."/>
            <person name="Cheng J.X."/>
            <person name="Dai P.F."/>
            <person name="Guo W.B."/>
            <person name="Han X.H."/>
            <person name="Huang E.J."/>
            <person name="Li L.F."/>
            <person name="Wei W."/>
            <person name="Gao Y.C."/>
            <person name="Liu J.Z."/>
            <person name="Shao H.Z."/>
            <person name="Wang X."/>
            <person name="Wang C.C."/>
            <person name="Yang T.C."/>
            <person name="Huo Q.B."/>
            <person name="Li W."/>
            <person name="Chen H.Y."/>
            <person name="Chen S.E."/>
            <person name="Zhou L.G."/>
            <person name="Ni X.B."/>
            <person name="Tian J.H."/>
            <person name="Sheng Y."/>
            <person name="Liu T."/>
            <person name="Pan Y.S."/>
            <person name="Xia L.Y."/>
            <person name="Li J."/>
            <person name="Zhao F."/>
            <person name="Cao W.C."/>
        </authorList>
    </citation>
    <scope>NUCLEOTIDE SEQUENCE</scope>
    <source>
        <strain evidence="11">Rmic-2018</strain>
    </source>
</reference>
<dbReference type="GO" id="GO:0045454">
    <property type="term" value="P:cell redox homeostasis"/>
    <property type="evidence" value="ECO:0007669"/>
    <property type="project" value="TreeGrafter"/>
</dbReference>
<keyword evidence="4" id="KW-0676">Redox-active center</keyword>
<feature type="chain" id="PRO_5039939619" description="1-Cys peroxiredoxin" evidence="9">
    <location>
        <begin position="17"/>
        <end position="231"/>
    </location>
</feature>
<keyword evidence="2" id="KW-0049">Antioxidant</keyword>
<evidence type="ECO:0000313" key="12">
    <source>
        <dbReference type="Proteomes" id="UP000821866"/>
    </source>
</evidence>
<feature type="signal peptide" evidence="9">
    <location>
        <begin position="1"/>
        <end position="16"/>
    </location>
</feature>
<keyword evidence="12" id="KW-1185">Reference proteome</keyword>
<dbReference type="PANTHER" id="PTHR43503:SF4">
    <property type="entry name" value="PEROXIREDOXIN-6"/>
    <property type="match status" value="1"/>
</dbReference>
<evidence type="ECO:0000256" key="9">
    <source>
        <dbReference type="SAM" id="SignalP"/>
    </source>
</evidence>
<evidence type="ECO:0000256" key="7">
    <source>
        <dbReference type="ARBA" id="ARBA00037420"/>
    </source>
</evidence>
<sequence length="231" mass="25455">MCVVVVIGLVRPGGLATLSAGDSSADGLRLPRVFNGVIWGILFSHPSDFTPVCTTELGAMAKIHSDFEKHNIRVIALSCNSLESHKMWIKDIIAFNDLRMNNLPFPIISDEKRELAVQLGMLDPIDKDTEGIPLTCRAVFIIAPDKKLKLSMLYPATSGRNFPELFRAVASLKLTEEKKVATPANWMPGEPCMVIPSVKDEEIPLLFPKGVTSYNVPSGRKYIRVTPQPDP</sequence>
<comment type="similarity">
    <text evidence="5">Belongs to the peroxiredoxin family. Prx6 subfamily.</text>
</comment>
<dbReference type="SUPFAM" id="SSF52833">
    <property type="entry name" value="Thioredoxin-like"/>
    <property type="match status" value="1"/>
</dbReference>
<dbReference type="GO" id="GO:0005829">
    <property type="term" value="C:cytosol"/>
    <property type="evidence" value="ECO:0007669"/>
    <property type="project" value="TreeGrafter"/>
</dbReference>
<keyword evidence="9" id="KW-0732">Signal</keyword>
<evidence type="ECO:0000259" key="10">
    <source>
        <dbReference type="PROSITE" id="PS51352"/>
    </source>
</evidence>
<gene>
    <name evidence="11" type="ORF">HPB51_016834</name>
</gene>
<dbReference type="EMBL" id="JABSTU010000004">
    <property type="protein sequence ID" value="KAH8033885.1"/>
    <property type="molecule type" value="Genomic_DNA"/>
</dbReference>
<evidence type="ECO:0000256" key="6">
    <source>
        <dbReference type="ARBA" id="ARBA00026176"/>
    </source>
</evidence>
<dbReference type="FunFam" id="3.40.30.10:FF:000011">
    <property type="entry name" value="Peroxiredoxin PRX1"/>
    <property type="match status" value="1"/>
</dbReference>
<dbReference type="InterPro" id="IPR019479">
    <property type="entry name" value="Peroxiredoxin_C"/>
</dbReference>
<dbReference type="GO" id="GO:0005739">
    <property type="term" value="C:mitochondrion"/>
    <property type="evidence" value="ECO:0007669"/>
    <property type="project" value="TreeGrafter"/>
</dbReference>
<proteinExistence type="inferred from homology"/>
<dbReference type="InterPro" id="IPR013766">
    <property type="entry name" value="Thioredoxin_domain"/>
</dbReference>
<protein>
    <recommendedName>
        <fullName evidence="6">1-Cys peroxiredoxin</fullName>
    </recommendedName>
</protein>
<organism evidence="11 12">
    <name type="scientific">Rhipicephalus microplus</name>
    <name type="common">Cattle tick</name>
    <name type="synonym">Boophilus microplus</name>
    <dbReference type="NCBI Taxonomy" id="6941"/>
    <lineage>
        <taxon>Eukaryota</taxon>
        <taxon>Metazoa</taxon>
        <taxon>Ecdysozoa</taxon>
        <taxon>Arthropoda</taxon>
        <taxon>Chelicerata</taxon>
        <taxon>Arachnida</taxon>
        <taxon>Acari</taxon>
        <taxon>Parasitiformes</taxon>
        <taxon>Ixodida</taxon>
        <taxon>Ixodoidea</taxon>
        <taxon>Ixodidae</taxon>
        <taxon>Rhipicephalinae</taxon>
        <taxon>Rhipicephalus</taxon>
        <taxon>Boophilus</taxon>
    </lineage>
</organism>
<keyword evidence="1" id="KW-0575">Peroxidase</keyword>
<dbReference type="PANTHER" id="PTHR43503">
    <property type="entry name" value="MCG48959-RELATED"/>
    <property type="match status" value="1"/>
</dbReference>
<dbReference type="FunFam" id="3.30.1020.10:FF:000001">
    <property type="entry name" value="1-Cys peroxiredoxin"/>
    <property type="match status" value="1"/>
</dbReference>
<dbReference type="AlphaFoldDB" id="A0A9J6EIB5"/>
<dbReference type="Gene3D" id="3.30.1020.10">
    <property type="entry name" value="Antioxidant, Horf6, Chain A, domain2"/>
    <property type="match status" value="1"/>
</dbReference>
<comment type="caution">
    <text evidence="11">The sequence shown here is derived from an EMBL/GenBank/DDBJ whole genome shotgun (WGS) entry which is preliminary data.</text>
</comment>